<evidence type="ECO:0008006" key="4">
    <source>
        <dbReference type="Google" id="ProtNLM"/>
    </source>
</evidence>
<organism evidence="2 3">
    <name type="scientific">Cudoniella acicularis</name>
    <dbReference type="NCBI Taxonomy" id="354080"/>
    <lineage>
        <taxon>Eukaryota</taxon>
        <taxon>Fungi</taxon>
        <taxon>Dikarya</taxon>
        <taxon>Ascomycota</taxon>
        <taxon>Pezizomycotina</taxon>
        <taxon>Leotiomycetes</taxon>
        <taxon>Helotiales</taxon>
        <taxon>Tricladiaceae</taxon>
        <taxon>Cudoniella</taxon>
    </lineage>
</organism>
<name>A0A8H4R7S2_9HELO</name>
<dbReference type="Gene3D" id="3.30.430.10">
    <property type="entry name" value="Killer Toxin P4, subunit A"/>
    <property type="match status" value="1"/>
</dbReference>
<sequence>MKGFYLLHSFLWFLPYVCAIPQDEALDYILQKRSSGTMECSIFAVSALCASSNTVNGEGLNVMEALYFAMLNSSLPDSTVYNMDENVICVTHSSGPTIQVTAGAGVSAGAASAGASITTTFTISGSDAGGICIFPEGYPNHTQVDPVTLGQAKQLVDTIIDNTACHTCGQIPIRYLQNVTDGSGDNGGLLRIDYTTADNCIDKCIGPGSFKGVTTTASTASATATHSGAKQTGVSQYLGGGVAIGLSLFVLHL</sequence>
<comment type="caution">
    <text evidence="2">The sequence shown here is derived from an EMBL/GenBank/DDBJ whole genome shotgun (WGS) entry which is preliminary data.</text>
</comment>
<feature type="chain" id="PRO_5034757686" description="Killer toxin Kp4 domain-containing protein" evidence="1">
    <location>
        <begin position="20"/>
        <end position="253"/>
    </location>
</feature>
<protein>
    <recommendedName>
        <fullName evidence="4">Killer toxin Kp4 domain-containing protein</fullName>
    </recommendedName>
</protein>
<dbReference type="OrthoDB" id="4177994at2759"/>
<proteinExistence type="predicted"/>
<dbReference type="EMBL" id="JAAMPI010001494">
    <property type="protein sequence ID" value="KAF4624995.1"/>
    <property type="molecule type" value="Genomic_DNA"/>
</dbReference>
<evidence type="ECO:0000256" key="1">
    <source>
        <dbReference type="SAM" id="SignalP"/>
    </source>
</evidence>
<dbReference type="AlphaFoldDB" id="A0A8H4R7S2"/>
<dbReference type="Proteomes" id="UP000566819">
    <property type="component" value="Unassembled WGS sequence"/>
</dbReference>
<reference evidence="2 3" key="1">
    <citation type="submission" date="2020-03" db="EMBL/GenBank/DDBJ databases">
        <title>Draft Genome Sequence of Cudoniella acicularis.</title>
        <authorList>
            <person name="Buettner E."/>
            <person name="Kellner H."/>
        </authorList>
    </citation>
    <scope>NUCLEOTIDE SEQUENCE [LARGE SCALE GENOMIC DNA]</scope>
    <source>
        <strain evidence="2 3">DSM 108380</strain>
    </source>
</reference>
<evidence type="ECO:0000313" key="2">
    <source>
        <dbReference type="EMBL" id="KAF4624995.1"/>
    </source>
</evidence>
<keyword evidence="1" id="KW-0732">Signal</keyword>
<evidence type="ECO:0000313" key="3">
    <source>
        <dbReference type="Proteomes" id="UP000566819"/>
    </source>
</evidence>
<feature type="signal peptide" evidence="1">
    <location>
        <begin position="1"/>
        <end position="19"/>
    </location>
</feature>
<accession>A0A8H4R7S2</accession>
<gene>
    <name evidence="2" type="ORF">G7Y89_g13174</name>
</gene>
<keyword evidence="3" id="KW-1185">Reference proteome</keyword>